<dbReference type="InterPro" id="IPR046348">
    <property type="entry name" value="SIS_dom_sf"/>
</dbReference>
<keyword evidence="3" id="KW-1185">Reference proteome</keyword>
<dbReference type="Gene3D" id="3.40.50.10490">
    <property type="entry name" value="Glucose-6-phosphate isomerase like protein, domain 1"/>
    <property type="match status" value="1"/>
</dbReference>
<dbReference type="RefSeq" id="XP_008511205.2">
    <property type="nucleotide sequence ID" value="XM_008512983.2"/>
</dbReference>
<dbReference type="GeneID" id="103546421"/>
<dbReference type="InterPro" id="IPR001347">
    <property type="entry name" value="SIS_dom"/>
</dbReference>
<evidence type="ECO:0000256" key="1">
    <source>
        <dbReference type="ARBA" id="ARBA00023277"/>
    </source>
</evidence>
<dbReference type="PANTHER" id="PTHR10088">
    <property type="entry name" value="GLUCOKINASE REGULATORY PROTEIN"/>
    <property type="match status" value="1"/>
</dbReference>
<accession>A0ABM2ECV3</accession>
<proteinExistence type="predicted"/>
<feature type="domain" description="SIS" evidence="2">
    <location>
        <begin position="90"/>
        <end position="286"/>
    </location>
</feature>
<dbReference type="PANTHER" id="PTHR10088:SF4">
    <property type="entry name" value="GLUCOKINASE REGULATORY PROTEIN"/>
    <property type="match status" value="1"/>
</dbReference>
<protein>
    <submittedName>
        <fullName evidence="4">Glucokinase regulatory protein isoform X3</fullName>
    </submittedName>
</protein>
<evidence type="ECO:0000313" key="4">
    <source>
        <dbReference type="RefSeq" id="XP_008511205.2"/>
    </source>
</evidence>
<sequence>MPGTKRFQHVIETPEPGKWELSGYEAALPITEKSNPLTRDLDKADAKQIVQLLGQCDAEIFQEEGQAMPTYQRLYSDSILTTMVQVAGKIQEVLKDPEGGLVVLSGGGTSGRMAFLMSVSFNQLMKGLGQKPLYTYLIAGGDRSVVASREGTEDSALHGIEELKKVAAGKKRVIVIGISVGLSAPFVAGQMDYCMDNPAVFLPVLVGFNPVSMARNDPIEDWSSTFRQIAERMQKLQEKQEGFVLNPAIGPEGLSGSSRMKGGSATKILLETLLLAAHKTVDRGIATSQRCLLEILRTFERAHQVTYSQSPKIAALVKQASTSLEKKGQVYLVGWQTLGIIAIMDGVECIHTFGADFQDVRGFLIGDHSDIFNQKADLINQGPQFSFSQEDFLTSILPSLKEIDTVVFIFTLDDNLTEVQTLVEQVKEKTSHIQALAHSTVGQSLPTTLKKLFPSIISITWPLLFFEYEGNFIQFSHMTPVQDPWGRTKALKGCPGEMSSHPLLKPPPPGSS</sequence>
<dbReference type="PROSITE" id="PS51464">
    <property type="entry name" value="SIS"/>
    <property type="match status" value="2"/>
</dbReference>
<evidence type="ECO:0000313" key="3">
    <source>
        <dbReference type="Proteomes" id="UP001652662"/>
    </source>
</evidence>
<name>A0ABM2ECV3_EQUPR</name>
<dbReference type="Pfam" id="PF22198">
    <property type="entry name" value="GKRP_SIS_2"/>
    <property type="match status" value="1"/>
</dbReference>
<evidence type="ECO:0000259" key="2">
    <source>
        <dbReference type="PROSITE" id="PS51464"/>
    </source>
</evidence>
<dbReference type="Pfam" id="PF22645">
    <property type="entry name" value="GKRP_SIS_N"/>
    <property type="match status" value="1"/>
</dbReference>
<dbReference type="SUPFAM" id="SSF53697">
    <property type="entry name" value="SIS domain"/>
    <property type="match status" value="2"/>
</dbReference>
<dbReference type="Gene3D" id="3.40.50.12620">
    <property type="match status" value="1"/>
</dbReference>
<feature type="domain" description="SIS" evidence="2">
    <location>
        <begin position="320"/>
        <end position="483"/>
    </location>
</feature>
<dbReference type="InterPro" id="IPR005486">
    <property type="entry name" value="Glucokinase_regulatory_CS"/>
</dbReference>
<organism evidence="3 4">
    <name type="scientific">Equus przewalskii</name>
    <name type="common">Przewalski's horse</name>
    <name type="synonym">Equus caballus przewalskii</name>
    <dbReference type="NCBI Taxonomy" id="9798"/>
    <lineage>
        <taxon>Eukaryota</taxon>
        <taxon>Metazoa</taxon>
        <taxon>Chordata</taxon>
        <taxon>Craniata</taxon>
        <taxon>Vertebrata</taxon>
        <taxon>Euteleostomi</taxon>
        <taxon>Mammalia</taxon>
        <taxon>Eutheria</taxon>
        <taxon>Laurasiatheria</taxon>
        <taxon>Perissodactyla</taxon>
        <taxon>Equidae</taxon>
        <taxon>Equus</taxon>
    </lineage>
</organism>
<reference evidence="4" key="1">
    <citation type="submission" date="2025-08" db="UniProtKB">
        <authorList>
            <consortium name="RefSeq"/>
        </authorList>
    </citation>
    <scope>IDENTIFICATION</scope>
    <source>
        <tissue evidence="4">Blood</tissue>
    </source>
</reference>
<gene>
    <name evidence="4" type="primary">GCKR</name>
</gene>
<dbReference type="InterPro" id="IPR040190">
    <property type="entry name" value="MURQ/GCKR"/>
</dbReference>
<dbReference type="PROSITE" id="PS01272">
    <property type="entry name" value="GCKR"/>
    <property type="match status" value="1"/>
</dbReference>
<dbReference type="Proteomes" id="UP001652662">
    <property type="component" value="Chromosome 14"/>
</dbReference>
<dbReference type="InterPro" id="IPR054017">
    <property type="entry name" value="GKRP_SIS_2"/>
</dbReference>
<keyword evidence="1" id="KW-0119">Carbohydrate metabolism</keyword>